<dbReference type="InterPro" id="IPR011042">
    <property type="entry name" value="6-blade_b-propeller_TolB-like"/>
</dbReference>
<organism evidence="2 3">
    <name type="scientific">Limnohabitans lacus</name>
    <dbReference type="NCBI Taxonomy" id="3045173"/>
    <lineage>
        <taxon>Bacteria</taxon>
        <taxon>Pseudomonadati</taxon>
        <taxon>Pseudomonadota</taxon>
        <taxon>Betaproteobacteria</taxon>
        <taxon>Burkholderiales</taxon>
        <taxon>Comamonadaceae</taxon>
        <taxon>Limnohabitans</taxon>
    </lineage>
</organism>
<dbReference type="Gene3D" id="2.120.10.30">
    <property type="entry name" value="TolB, C-terminal domain"/>
    <property type="match status" value="1"/>
</dbReference>
<accession>A0ABT6X4E2</accession>
<dbReference type="Pfam" id="PF08450">
    <property type="entry name" value="SGL"/>
    <property type="match status" value="1"/>
</dbReference>
<protein>
    <submittedName>
        <fullName evidence="2">SMP-30/gluconolactonase/LRE family protein</fullName>
    </submittedName>
</protein>
<dbReference type="SUPFAM" id="SSF63829">
    <property type="entry name" value="Calcium-dependent phosphotriesterase"/>
    <property type="match status" value="1"/>
</dbReference>
<dbReference type="PANTHER" id="PTHR47572:SF5">
    <property type="entry name" value="BLR2277 PROTEIN"/>
    <property type="match status" value="1"/>
</dbReference>
<evidence type="ECO:0000259" key="1">
    <source>
        <dbReference type="Pfam" id="PF08450"/>
    </source>
</evidence>
<dbReference type="InterPro" id="IPR005511">
    <property type="entry name" value="SMP-30"/>
</dbReference>
<evidence type="ECO:0000313" key="2">
    <source>
        <dbReference type="EMBL" id="MDI9232980.1"/>
    </source>
</evidence>
<dbReference type="RefSeq" id="WP_283223380.1">
    <property type="nucleotide sequence ID" value="NZ_JASGBH010000002.1"/>
</dbReference>
<sequence>MKIRELATGLQFPEGPVAMDDGSVLLVEIARGTLTRVTADGRVQVVADLGAGPNGAAIGPDGAVYICNNGGFEWTRDPGNYLRPIGQAHDYSGGRIERVNLNTGKFERLYEQVDGIGLRGPNDLVFDAHGGFYFTDLGKVRHHEMDRGGLFYAQPNGSSVHAVAKPVMTPNGIALSPDGQTLYYAETEGARVWAFDITAPGQVRKDPWPSPQGALMVTASPGGHYQRFDSMAVDAEGNLCVATLVHGGISIVSPNGQQVQHVPLPDPFTTNICFGGPGHRTAYITLSATGKLIAVDDWPVAGLGLNYNA</sequence>
<dbReference type="InterPro" id="IPR013658">
    <property type="entry name" value="SGL"/>
</dbReference>
<keyword evidence="3" id="KW-1185">Reference proteome</keyword>
<dbReference type="PRINTS" id="PR01790">
    <property type="entry name" value="SMP30FAMILY"/>
</dbReference>
<proteinExistence type="predicted"/>
<feature type="domain" description="SMP-30/Gluconolactonase/LRE-like region" evidence="1">
    <location>
        <begin position="12"/>
        <end position="286"/>
    </location>
</feature>
<dbReference type="InterPro" id="IPR051262">
    <property type="entry name" value="SMP-30/CGR1_Lactonase"/>
</dbReference>
<dbReference type="Proteomes" id="UP001431902">
    <property type="component" value="Unassembled WGS sequence"/>
</dbReference>
<reference evidence="2" key="1">
    <citation type="submission" date="2023-05" db="EMBL/GenBank/DDBJ databases">
        <title>Limnohabitans sp. strain HM2-2 Genome sequencing and assembly.</title>
        <authorList>
            <person name="Jung Y."/>
        </authorList>
    </citation>
    <scope>NUCLEOTIDE SEQUENCE</scope>
    <source>
        <strain evidence="2">HM2-2</strain>
    </source>
</reference>
<evidence type="ECO:0000313" key="3">
    <source>
        <dbReference type="Proteomes" id="UP001431902"/>
    </source>
</evidence>
<comment type="caution">
    <text evidence="2">The sequence shown here is derived from an EMBL/GenBank/DDBJ whole genome shotgun (WGS) entry which is preliminary data.</text>
</comment>
<dbReference type="PANTHER" id="PTHR47572">
    <property type="entry name" value="LIPOPROTEIN-RELATED"/>
    <property type="match status" value="1"/>
</dbReference>
<dbReference type="EMBL" id="JASGBH010000002">
    <property type="protein sequence ID" value="MDI9232980.1"/>
    <property type="molecule type" value="Genomic_DNA"/>
</dbReference>
<gene>
    <name evidence="2" type="ORF">QLQ16_03925</name>
</gene>
<name>A0ABT6X4E2_9BURK</name>